<comment type="subcellular location">
    <subcellularLocation>
        <location evidence="8">Cell membrane</location>
        <topology evidence="8">Single-pass membrane protein</topology>
    </subcellularLocation>
    <subcellularLocation>
        <location evidence="7">Endomembrane system</location>
        <topology evidence="7">Single-pass membrane protein</topology>
    </subcellularLocation>
</comment>
<dbReference type="HAMAP" id="MF_00422">
    <property type="entry name" value="SecE"/>
    <property type="match status" value="1"/>
</dbReference>
<reference evidence="11" key="1">
    <citation type="journal article" date="2020" name="bioRxiv">
        <title>A rank-normalized archaeal taxonomy based on genome phylogeny resolves widespread incomplete and uneven classifications.</title>
        <authorList>
            <person name="Rinke C."/>
            <person name="Chuvochina M."/>
            <person name="Mussig A.J."/>
            <person name="Chaumeil P.-A."/>
            <person name="Waite D.W."/>
            <person name="Whitman W.B."/>
            <person name="Parks D.H."/>
            <person name="Hugenholtz P."/>
        </authorList>
    </citation>
    <scope>NUCLEOTIDE SEQUENCE [LARGE SCALE GENOMIC DNA]</scope>
</reference>
<keyword evidence="6 8" id="KW-0472">Membrane</keyword>
<dbReference type="InterPro" id="IPR023391">
    <property type="entry name" value="Prot_translocase_SecE_dom_sf"/>
</dbReference>
<dbReference type="EMBL" id="JAGVWE010000005">
    <property type="protein sequence ID" value="MBS3063526.1"/>
    <property type="molecule type" value="Genomic_DNA"/>
</dbReference>
<comment type="subunit">
    <text evidence="8">Component of the Sec protein translocase complex. Heterotrimer consisting of SecY (alpha), SecG (beta) and SecE (gamma) subunits. The heterotrimers can form oligomers, although 1 heterotrimer is thought to be able to translocate proteins. Interacts with the ribosome. May interact with SecDF, and other proteins may be involved.</text>
</comment>
<keyword evidence="2 8" id="KW-0812">Transmembrane</keyword>
<keyword evidence="5 8" id="KW-0811">Translocation</keyword>
<reference evidence="10" key="2">
    <citation type="submission" date="2021-03" db="EMBL/GenBank/DDBJ databases">
        <authorList>
            <person name="Jaffe A."/>
        </authorList>
    </citation>
    <scope>NUCLEOTIDE SEQUENCE</scope>
    <source>
        <strain evidence="10">RIFCSPLOWO2_01_FULL_58_19</strain>
    </source>
</reference>
<keyword evidence="3 8" id="KW-0653">Protein transport</keyword>
<name>A0A7J4JHP6_9ARCH</name>
<evidence type="ECO:0000256" key="1">
    <source>
        <dbReference type="ARBA" id="ARBA00022448"/>
    </source>
</evidence>
<dbReference type="PROSITE" id="PS01067">
    <property type="entry name" value="SECE_SEC61G"/>
    <property type="match status" value="1"/>
</dbReference>
<dbReference type="InterPro" id="IPR008158">
    <property type="entry name" value="Translocase_Sec61-g"/>
</dbReference>
<accession>A0A7J4JHP6</accession>
<reference evidence="10" key="3">
    <citation type="submission" date="2021-05" db="EMBL/GenBank/DDBJ databases">
        <title>Protein family content uncovers lineage relationships and bacterial pathway maintenance mechanisms in DPANN archaea.</title>
        <authorList>
            <person name="Castelle C.J."/>
            <person name="Meheust R."/>
            <person name="Jaffe A.L."/>
            <person name="Seitz K."/>
            <person name="Gong X."/>
            <person name="Baker B.J."/>
            <person name="Banfield J.F."/>
        </authorList>
    </citation>
    <scope>NUCLEOTIDE SEQUENCE</scope>
    <source>
        <strain evidence="10">RIFCSPLOWO2_01_FULL_58_19</strain>
    </source>
</reference>
<dbReference type="Pfam" id="PF00584">
    <property type="entry name" value="SecE"/>
    <property type="match status" value="1"/>
</dbReference>
<comment type="function">
    <text evidence="8">Essential subunit of the Sec protein translocation channel SecYEG. Clamps together the 2 halves of SecY. May contact the channel plug during translocation.</text>
</comment>
<dbReference type="SUPFAM" id="SSF103456">
    <property type="entry name" value="Preprotein translocase SecE subunit"/>
    <property type="match status" value="1"/>
</dbReference>
<keyword evidence="4 8" id="KW-1133">Transmembrane helix</keyword>
<dbReference type="GO" id="GO:0012505">
    <property type="term" value="C:endomembrane system"/>
    <property type="evidence" value="ECO:0007669"/>
    <property type="project" value="UniProtKB-SubCell"/>
</dbReference>
<comment type="similarity">
    <text evidence="8">Belongs to the SecE/SEC61-gamma family.</text>
</comment>
<evidence type="ECO:0000256" key="4">
    <source>
        <dbReference type="ARBA" id="ARBA00022989"/>
    </source>
</evidence>
<gene>
    <name evidence="8" type="primary">secE</name>
    <name evidence="9" type="ORF">HA252_01760</name>
    <name evidence="10" type="ORF">J4203_06720</name>
</gene>
<evidence type="ECO:0000313" key="11">
    <source>
        <dbReference type="Proteomes" id="UP000564964"/>
    </source>
</evidence>
<dbReference type="AlphaFoldDB" id="A0A7J4JHP6"/>
<evidence type="ECO:0000313" key="9">
    <source>
        <dbReference type="EMBL" id="HIH16109.1"/>
    </source>
</evidence>
<dbReference type="GO" id="GO:0008320">
    <property type="term" value="F:protein transmembrane transporter activity"/>
    <property type="evidence" value="ECO:0007669"/>
    <property type="project" value="UniProtKB-UniRule"/>
</dbReference>
<evidence type="ECO:0000256" key="8">
    <source>
        <dbReference type="HAMAP-Rule" id="MF_00422"/>
    </source>
</evidence>
<dbReference type="Proteomes" id="UP000564964">
    <property type="component" value="Unassembled WGS sequence"/>
</dbReference>
<keyword evidence="8" id="KW-1003">Cell membrane</keyword>
<keyword evidence="1 8" id="KW-0813">Transport</keyword>
<evidence type="ECO:0000313" key="10">
    <source>
        <dbReference type="EMBL" id="MBS3063526.1"/>
    </source>
</evidence>
<dbReference type="InterPro" id="IPR001901">
    <property type="entry name" value="Translocase_SecE/Sec61-g"/>
</dbReference>
<dbReference type="GO" id="GO:0009306">
    <property type="term" value="P:protein secretion"/>
    <property type="evidence" value="ECO:0007669"/>
    <property type="project" value="UniProtKB-UniRule"/>
</dbReference>
<dbReference type="GO" id="GO:0006605">
    <property type="term" value="P:protein targeting"/>
    <property type="evidence" value="ECO:0007669"/>
    <property type="project" value="UniProtKB-UniRule"/>
</dbReference>
<dbReference type="EMBL" id="DUGH01000039">
    <property type="protein sequence ID" value="HIH16109.1"/>
    <property type="molecule type" value="Genomic_DNA"/>
</dbReference>
<evidence type="ECO:0000256" key="3">
    <source>
        <dbReference type="ARBA" id="ARBA00022927"/>
    </source>
</evidence>
<evidence type="ECO:0000256" key="5">
    <source>
        <dbReference type="ARBA" id="ARBA00023010"/>
    </source>
</evidence>
<sequence length="57" mass="6257">MSLQEFLEASKRILMVSKKPDAKEYATMVKVTGIGIILIGIIGFLISLVFLFLGLKA</sequence>
<comment type="caution">
    <text evidence="9">The sequence shown here is derived from an EMBL/GenBank/DDBJ whole genome shotgun (WGS) entry which is preliminary data.</text>
</comment>
<dbReference type="Proteomes" id="UP000678237">
    <property type="component" value="Unassembled WGS sequence"/>
</dbReference>
<dbReference type="Gene3D" id="1.20.5.820">
    <property type="entry name" value="Preprotein translocase SecE subunit"/>
    <property type="match status" value="1"/>
</dbReference>
<evidence type="ECO:0000256" key="2">
    <source>
        <dbReference type="ARBA" id="ARBA00022692"/>
    </source>
</evidence>
<protein>
    <recommendedName>
        <fullName evidence="8">Protein translocase subunit SecE</fullName>
    </recommendedName>
    <alternativeName>
        <fullName evidence="8">Protein transport protein Sec61 gamma subunit homolog</fullName>
    </alternativeName>
</protein>
<dbReference type="GO" id="GO:0005886">
    <property type="term" value="C:plasma membrane"/>
    <property type="evidence" value="ECO:0007669"/>
    <property type="project" value="UniProtKB-SubCell"/>
</dbReference>
<evidence type="ECO:0000256" key="7">
    <source>
        <dbReference type="ARBA" id="ARBA00037847"/>
    </source>
</evidence>
<evidence type="ECO:0000256" key="6">
    <source>
        <dbReference type="ARBA" id="ARBA00023136"/>
    </source>
</evidence>
<proteinExistence type="inferred from homology"/>
<dbReference type="GO" id="GO:0065002">
    <property type="term" value="P:intracellular protein transmembrane transport"/>
    <property type="evidence" value="ECO:0007669"/>
    <property type="project" value="UniProtKB-UniRule"/>
</dbReference>
<organism evidence="9 11">
    <name type="scientific">Candidatus Iainarchaeum sp</name>
    <dbReference type="NCBI Taxonomy" id="3101447"/>
    <lineage>
        <taxon>Archaea</taxon>
        <taxon>Candidatus Iainarchaeota</taxon>
        <taxon>Candidatus Iainarchaeia</taxon>
        <taxon>Candidatus Iainarchaeales</taxon>
        <taxon>Candidatus Iainarchaeaceae</taxon>
        <taxon>Candidatus Iainarchaeum</taxon>
    </lineage>
</organism>
<dbReference type="NCBIfam" id="TIGR00327">
    <property type="entry name" value="secE_euk_arch"/>
    <property type="match status" value="1"/>
</dbReference>
<feature type="transmembrane region" description="Helical" evidence="8">
    <location>
        <begin position="34"/>
        <end position="55"/>
    </location>
</feature>